<accession>A0A4Q7LY11</accession>
<name>A0A4Q7LY11_9MICO</name>
<dbReference type="InterPro" id="IPR047650">
    <property type="entry name" value="Transpos_IS110"/>
</dbReference>
<reference evidence="3 4" key="1">
    <citation type="submission" date="2019-02" db="EMBL/GenBank/DDBJ databases">
        <title>Sequencing the genomes of 1000 actinobacteria strains.</title>
        <authorList>
            <person name="Klenk H.-P."/>
        </authorList>
    </citation>
    <scope>NUCLEOTIDE SEQUENCE [LARGE SCALE GENOMIC DNA]</scope>
    <source>
        <strain evidence="3 4">DSM 16932</strain>
    </source>
</reference>
<dbReference type="InterPro" id="IPR003346">
    <property type="entry name" value="Transposase_20"/>
</dbReference>
<evidence type="ECO:0000313" key="4">
    <source>
        <dbReference type="Proteomes" id="UP000293852"/>
    </source>
</evidence>
<dbReference type="GO" id="GO:0006313">
    <property type="term" value="P:DNA transposition"/>
    <property type="evidence" value="ECO:0007669"/>
    <property type="project" value="InterPro"/>
</dbReference>
<proteinExistence type="predicted"/>
<dbReference type="EMBL" id="SGWX01000001">
    <property type="protein sequence ID" value="RZS60015.1"/>
    <property type="molecule type" value="Genomic_DNA"/>
</dbReference>
<dbReference type="OrthoDB" id="4337860at2"/>
<dbReference type="InterPro" id="IPR002525">
    <property type="entry name" value="Transp_IS110-like_N"/>
</dbReference>
<organism evidence="3 4">
    <name type="scientific">Xylanimonas ulmi</name>
    <dbReference type="NCBI Taxonomy" id="228973"/>
    <lineage>
        <taxon>Bacteria</taxon>
        <taxon>Bacillati</taxon>
        <taxon>Actinomycetota</taxon>
        <taxon>Actinomycetes</taxon>
        <taxon>Micrococcales</taxon>
        <taxon>Promicromonosporaceae</taxon>
        <taxon>Xylanimonas</taxon>
    </lineage>
</organism>
<comment type="caution">
    <text evidence="3">The sequence shown here is derived from an EMBL/GenBank/DDBJ whole genome shotgun (WGS) entry which is preliminary data.</text>
</comment>
<dbReference type="RefSeq" id="WP_130411609.1">
    <property type="nucleotide sequence ID" value="NZ_SGWX01000001.1"/>
</dbReference>
<dbReference type="Pfam" id="PF02371">
    <property type="entry name" value="Transposase_20"/>
    <property type="match status" value="1"/>
</dbReference>
<feature type="domain" description="Transposase IS110-like N-terminal" evidence="1">
    <location>
        <begin position="12"/>
        <end position="162"/>
    </location>
</feature>
<evidence type="ECO:0000259" key="1">
    <source>
        <dbReference type="Pfam" id="PF01548"/>
    </source>
</evidence>
<dbReference type="Proteomes" id="UP000293852">
    <property type="component" value="Unassembled WGS sequence"/>
</dbReference>
<dbReference type="PANTHER" id="PTHR33055:SF16">
    <property type="entry name" value="TRANSPOSASE FOR INSERTION SEQUENCE ELEMENT IS1547"/>
    <property type="match status" value="1"/>
</dbReference>
<sequence>MTIVAHAHPYVVGVDTHAQNHVLSILAAATGEQVDAAQFPAAEAAMARALDWVARRTGGDLDVLWVIEGTGSYGSRLAAVAARRGYQVVEAARMDARSHRGVGKSDPLDARRIAAAVLPLQVDQLRHPRREDGVRAALRVLIMSRDAMTTERTGYVNALTALARTVDLGLDAREPLTNAQIVEASHWRTRAEDVGAATARAEAVRMAKRITALTDELAENTKHTLELLERSPARVLLEKIGIGPVTAAVVTAAWSHPGRLRDEAAFASLAGVNPIPASSGNTVRHRLNRGGDRRVNQALHVTVVTRMIHDPETRAYVERRLAEGRTRREIRRVLKRYLARQIHRTLTAAYEAAASTAAGTPAPA</sequence>
<feature type="domain" description="Transposase IS116/IS110/IS902 C-terminal" evidence="2">
    <location>
        <begin position="235"/>
        <end position="317"/>
    </location>
</feature>
<evidence type="ECO:0000259" key="2">
    <source>
        <dbReference type="Pfam" id="PF02371"/>
    </source>
</evidence>
<dbReference type="Pfam" id="PF01548">
    <property type="entry name" value="DEDD_Tnp_IS110"/>
    <property type="match status" value="1"/>
</dbReference>
<keyword evidence="4" id="KW-1185">Reference proteome</keyword>
<dbReference type="GO" id="GO:0004803">
    <property type="term" value="F:transposase activity"/>
    <property type="evidence" value="ECO:0007669"/>
    <property type="project" value="InterPro"/>
</dbReference>
<dbReference type="PANTHER" id="PTHR33055">
    <property type="entry name" value="TRANSPOSASE FOR INSERTION SEQUENCE ELEMENT IS1111A"/>
    <property type="match status" value="1"/>
</dbReference>
<evidence type="ECO:0000313" key="3">
    <source>
        <dbReference type="EMBL" id="RZS60015.1"/>
    </source>
</evidence>
<dbReference type="AlphaFoldDB" id="A0A4Q7LY11"/>
<dbReference type="GO" id="GO:0003677">
    <property type="term" value="F:DNA binding"/>
    <property type="evidence" value="ECO:0007669"/>
    <property type="project" value="InterPro"/>
</dbReference>
<protein>
    <submittedName>
        <fullName evidence="3">Transposase IS116/IS110/IS902 family protein</fullName>
    </submittedName>
</protein>
<gene>
    <name evidence="3" type="ORF">EV386_0255</name>
</gene>
<dbReference type="NCBIfam" id="NF033542">
    <property type="entry name" value="transpos_IS110"/>
    <property type="match status" value="1"/>
</dbReference>